<gene>
    <name evidence="1" type="ORF">Pan241w_35530</name>
</gene>
<evidence type="ECO:0000313" key="1">
    <source>
        <dbReference type="EMBL" id="QDT43452.1"/>
    </source>
</evidence>
<evidence type="ECO:0000313" key="2">
    <source>
        <dbReference type="Proteomes" id="UP000317171"/>
    </source>
</evidence>
<name>A0A517RHV3_9PLAN</name>
<sequence length="214" mass="24311">MGLFSFATEGQLSKDEVCELMLPLYDDFCYVFHSAWDEWQGQIPAATRDKVTPMQRGGFVNDLAVDYAKNMFRNREKQQIHICEKLNFFKLYIGGTKIVARLKKLQPDYTVPASAYSSHRQARLWYKNSHIPGLVNSATRLTIGYILNPIETEISEIAVSSQIGPQLLWGVRIHDEAHSIDGVNSVDTTKKIYENEGLPEIQISPTGERRSQSN</sequence>
<dbReference type="EMBL" id="CP036269">
    <property type="protein sequence ID" value="QDT43452.1"/>
    <property type="molecule type" value="Genomic_DNA"/>
</dbReference>
<dbReference type="AlphaFoldDB" id="A0A517RHV3"/>
<reference evidence="1 2" key="1">
    <citation type="submission" date="2019-02" db="EMBL/GenBank/DDBJ databases">
        <title>Deep-cultivation of Planctomycetes and their phenomic and genomic characterization uncovers novel biology.</title>
        <authorList>
            <person name="Wiegand S."/>
            <person name="Jogler M."/>
            <person name="Boedeker C."/>
            <person name="Pinto D."/>
            <person name="Vollmers J."/>
            <person name="Rivas-Marin E."/>
            <person name="Kohn T."/>
            <person name="Peeters S.H."/>
            <person name="Heuer A."/>
            <person name="Rast P."/>
            <person name="Oberbeckmann S."/>
            <person name="Bunk B."/>
            <person name="Jeske O."/>
            <person name="Meyerdierks A."/>
            <person name="Storesund J.E."/>
            <person name="Kallscheuer N."/>
            <person name="Luecker S."/>
            <person name="Lage O.M."/>
            <person name="Pohl T."/>
            <person name="Merkel B.J."/>
            <person name="Hornburger P."/>
            <person name="Mueller R.-W."/>
            <person name="Bruemmer F."/>
            <person name="Labrenz M."/>
            <person name="Spormann A.M."/>
            <person name="Op den Camp H."/>
            <person name="Overmann J."/>
            <person name="Amann R."/>
            <person name="Jetten M.S.M."/>
            <person name="Mascher T."/>
            <person name="Medema M.H."/>
            <person name="Devos D.P."/>
            <person name="Kaster A.-K."/>
            <person name="Ovreas L."/>
            <person name="Rohde M."/>
            <person name="Galperin M.Y."/>
            <person name="Jogler C."/>
        </authorList>
    </citation>
    <scope>NUCLEOTIDE SEQUENCE [LARGE SCALE GENOMIC DNA]</scope>
    <source>
        <strain evidence="1 2">Pan241w</strain>
    </source>
</reference>
<organism evidence="1 2">
    <name type="scientific">Gimesia alba</name>
    <dbReference type="NCBI Taxonomy" id="2527973"/>
    <lineage>
        <taxon>Bacteria</taxon>
        <taxon>Pseudomonadati</taxon>
        <taxon>Planctomycetota</taxon>
        <taxon>Planctomycetia</taxon>
        <taxon>Planctomycetales</taxon>
        <taxon>Planctomycetaceae</taxon>
        <taxon>Gimesia</taxon>
    </lineage>
</organism>
<dbReference type="Proteomes" id="UP000317171">
    <property type="component" value="Chromosome"/>
</dbReference>
<dbReference type="KEGG" id="gaz:Pan241w_35530"/>
<protein>
    <submittedName>
        <fullName evidence="1">Uncharacterized protein</fullName>
    </submittedName>
</protein>
<dbReference type="RefSeq" id="WP_145218147.1">
    <property type="nucleotide sequence ID" value="NZ_CP036269.1"/>
</dbReference>
<keyword evidence="2" id="KW-1185">Reference proteome</keyword>
<proteinExistence type="predicted"/>
<accession>A0A517RHV3</accession>